<proteinExistence type="predicted"/>
<dbReference type="GO" id="GO:0009653">
    <property type="term" value="P:anatomical structure morphogenesis"/>
    <property type="evidence" value="ECO:0007669"/>
    <property type="project" value="TreeGrafter"/>
</dbReference>
<accession>A0A9P7UL92</accession>
<reference evidence="5" key="1">
    <citation type="journal article" date="2021" name="Genome Biol. Evol.">
        <title>The assembled and annotated genome of the fairy-ring fungus Marasmius oreades.</title>
        <authorList>
            <person name="Hiltunen M."/>
            <person name="Ament-Velasquez S.L."/>
            <person name="Johannesson H."/>
        </authorList>
    </citation>
    <scope>NUCLEOTIDE SEQUENCE</scope>
    <source>
        <strain evidence="5">03SP1</strain>
    </source>
</reference>
<sequence length="319" mass="35365">MNTRTNTSEGNSDYITLTGSGRSHIFDTLANCGDHCVQVDPPPISRHLSWYPTEAQPPPATYNTSLGSQDYPTHDGSLQLGYRDNASLPGTLAAYPGHQRLSASHSESSIATPQLPVVEVLDPGEAQETYPPVLGIDVSVSEVESILRETYNIPSTVPVHINSIPDPPPPGFTYVALTQIAIWSSREARLTLADIYSCLEKKFAHLRNPDTAAKWKGNVRHLLSLKKCFVKSEKQAGRHYWSLDYRYLKGLDKRERKRGRKTRNASTKAEEIDEISHKDPVTKDDLSSSSSPFSTNSLNRHPSSTFIARPSDARVINTR</sequence>
<dbReference type="PROSITE" id="PS50039">
    <property type="entry name" value="FORK_HEAD_3"/>
    <property type="match status" value="1"/>
</dbReference>
<dbReference type="OrthoDB" id="5954824at2759"/>
<keyword evidence="6" id="KW-1185">Reference proteome</keyword>
<dbReference type="SUPFAM" id="SSF46785">
    <property type="entry name" value="Winged helix' DNA-binding domain"/>
    <property type="match status" value="1"/>
</dbReference>
<protein>
    <recommendedName>
        <fullName evidence="4">Fork-head domain-containing protein</fullName>
    </recommendedName>
</protein>
<feature type="domain" description="Fork-head" evidence="4">
    <location>
        <begin position="169"/>
        <end position="257"/>
    </location>
</feature>
<keyword evidence="2" id="KW-0539">Nucleus</keyword>
<dbReference type="PRINTS" id="PR00053">
    <property type="entry name" value="FORKHEAD"/>
</dbReference>
<feature type="region of interest" description="Disordered" evidence="3">
    <location>
        <begin position="255"/>
        <end position="319"/>
    </location>
</feature>
<comment type="caution">
    <text evidence="5">The sequence shown here is derived from an EMBL/GenBank/DDBJ whole genome shotgun (WGS) entry which is preliminary data.</text>
</comment>
<dbReference type="InterPro" id="IPR036388">
    <property type="entry name" value="WH-like_DNA-bd_sf"/>
</dbReference>
<name>A0A9P7UL92_9AGAR</name>
<evidence type="ECO:0000259" key="4">
    <source>
        <dbReference type="PROSITE" id="PS50039"/>
    </source>
</evidence>
<dbReference type="Proteomes" id="UP001049176">
    <property type="component" value="Chromosome 10"/>
</dbReference>
<keyword evidence="1 2" id="KW-0238">DNA-binding</keyword>
<dbReference type="PANTHER" id="PTHR11829">
    <property type="entry name" value="FORKHEAD BOX PROTEIN"/>
    <property type="match status" value="1"/>
</dbReference>
<dbReference type="GO" id="GO:0000981">
    <property type="term" value="F:DNA-binding transcription factor activity, RNA polymerase II-specific"/>
    <property type="evidence" value="ECO:0007669"/>
    <property type="project" value="TreeGrafter"/>
</dbReference>
<dbReference type="RefSeq" id="XP_043002859.1">
    <property type="nucleotide sequence ID" value="XM_043159259.1"/>
</dbReference>
<dbReference type="GO" id="GO:0030154">
    <property type="term" value="P:cell differentiation"/>
    <property type="evidence" value="ECO:0007669"/>
    <property type="project" value="TreeGrafter"/>
</dbReference>
<evidence type="ECO:0000313" key="5">
    <source>
        <dbReference type="EMBL" id="KAG7086388.1"/>
    </source>
</evidence>
<dbReference type="GO" id="GO:0005634">
    <property type="term" value="C:nucleus"/>
    <property type="evidence" value="ECO:0007669"/>
    <property type="project" value="UniProtKB-SubCell"/>
</dbReference>
<evidence type="ECO:0000256" key="2">
    <source>
        <dbReference type="PROSITE-ProRule" id="PRU00089"/>
    </source>
</evidence>
<organism evidence="5 6">
    <name type="scientific">Marasmius oreades</name>
    <name type="common">fairy-ring Marasmius</name>
    <dbReference type="NCBI Taxonomy" id="181124"/>
    <lineage>
        <taxon>Eukaryota</taxon>
        <taxon>Fungi</taxon>
        <taxon>Dikarya</taxon>
        <taxon>Basidiomycota</taxon>
        <taxon>Agaricomycotina</taxon>
        <taxon>Agaricomycetes</taxon>
        <taxon>Agaricomycetidae</taxon>
        <taxon>Agaricales</taxon>
        <taxon>Marasmiineae</taxon>
        <taxon>Marasmiaceae</taxon>
        <taxon>Marasmius</taxon>
    </lineage>
</organism>
<dbReference type="InterPro" id="IPR001766">
    <property type="entry name" value="Fork_head_dom"/>
</dbReference>
<evidence type="ECO:0000256" key="1">
    <source>
        <dbReference type="ARBA" id="ARBA00023125"/>
    </source>
</evidence>
<dbReference type="EMBL" id="CM032190">
    <property type="protein sequence ID" value="KAG7086388.1"/>
    <property type="molecule type" value="Genomic_DNA"/>
</dbReference>
<dbReference type="SMART" id="SM00339">
    <property type="entry name" value="FH"/>
    <property type="match status" value="1"/>
</dbReference>
<dbReference type="PANTHER" id="PTHR11829:SF343">
    <property type="entry name" value="FORK-HEAD DOMAIN-CONTAINING PROTEIN"/>
    <property type="match status" value="1"/>
</dbReference>
<feature type="DNA-binding region" description="Fork-head" evidence="2">
    <location>
        <begin position="169"/>
        <end position="257"/>
    </location>
</feature>
<dbReference type="KEGG" id="more:E1B28_002345"/>
<dbReference type="InterPro" id="IPR050211">
    <property type="entry name" value="FOX_domain-containing"/>
</dbReference>
<dbReference type="GO" id="GO:0000978">
    <property type="term" value="F:RNA polymerase II cis-regulatory region sequence-specific DNA binding"/>
    <property type="evidence" value="ECO:0007669"/>
    <property type="project" value="TreeGrafter"/>
</dbReference>
<feature type="compositionally biased region" description="Basic and acidic residues" evidence="3">
    <location>
        <begin position="268"/>
        <end position="286"/>
    </location>
</feature>
<comment type="subcellular location">
    <subcellularLocation>
        <location evidence="2">Nucleus</location>
    </subcellularLocation>
</comment>
<dbReference type="AlphaFoldDB" id="A0A9P7UL92"/>
<dbReference type="Pfam" id="PF00250">
    <property type="entry name" value="Forkhead"/>
    <property type="match status" value="1"/>
</dbReference>
<dbReference type="GeneID" id="66071421"/>
<feature type="compositionally biased region" description="Low complexity" evidence="3">
    <location>
        <begin position="287"/>
        <end position="297"/>
    </location>
</feature>
<gene>
    <name evidence="5" type="ORF">E1B28_002345</name>
</gene>
<evidence type="ECO:0000313" key="6">
    <source>
        <dbReference type="Proteomes" id="UP001049176"/>
    </source>
</evidence>
<dbReference type="Gene3D" id="1.10.10.10">
    <property type="entry name" value="Winged helix-like DNA-binding domain superfamily/Winged helix DNA-binding domain"/>
    <property type="match status" value="1"/>
</dbReference>
<dbReference type="InterPro" id="IPR036390">
    <property type="entry name" value="WH_DNA-bd_sf"/>
</dbReference>
<evidence type="ECO:0000256" key="3">
    <source>
        <dbReference type="SAM" id="MobiDB-lite"/>
    </source>
</evidence>